<feature type="region of interest" description="Disordered" evidence="2">
    <location>
        <begin position="303"/>
        <end position="366"/>
    </location>
</feature>
<feature type="region of interest" description="Disordered" evidence="2">
    <location>
        <begin position="149"/>
        <end position="175"/>
    </location>
</feature>
<protein>
    <submittedName>
        <fullName evidence="3">Uncharacterized protein</fullName>
    </submittedName>
</protein>
<feature type="region of interest" description="Disordered" evidence="2">
    <location>
        <begin position="448"/>
        <end position="496"/>
    </location>
</feature>
<dbReference type="Proteomes" id="UP001056384">
    <property type="component" value="Chromosome 6"/>
</dbReference>
<accession>A0A9Q9AS75</accession>
<feature type="compositionally biased region" description="Low complexity" evidence="2">
    <location>
        <begin position="316"/>
        <end position="346"/>
    </location>
</feature>
<dbReference type="AlphaFoldDB" id="A0A9Q9AS75"/>
<organism evidence="3 4">
    <name type="scientific">Septoria linicola</name>
    <dbReference type="NCBI Taxonomy" id="215465"/>
    <lineage>
        <taxon>Eukaryota</taxon>
        <taxon>Fungi</taxon>
        <taxon>Dikarya</taxon>
        <taxon>Ascomycota</taxon>
        <taxon>Pezizomycotina</taxon>
        <taxon>Dothideomycetes</taxon>
        <taxon>Dothideomycetidae</taxon>
        <taxon>Mycosphaerellales</taxon>
        <taxon>Mycosphaerellaceae</taxon>
        <taxon>Septoria</taxon>
    </lineage>
</organism>
<evidence type="ECO:0000313" key="4">
    <source>
        <dbReference type="Proteomes" id="UP001056384"/>
    </source>
</evidence>
<name>A0A9Q9AS75_9PEZI</name>
<evidence type="ECO:0000313" key="3">
    <source>
        <dbReference type="EMBL" id="USW54155.1"/>
    </source>
</evidence>
<feature type="coiled-coil region" evidence="1">
    <location>
        <begin position="401"/>
        <end position="428"/>
    </location>
</feature>
<evidence type="ECO:0000256" key="1">
    <source>
        <dbReference type="SAM" id="Coils"/>
    </source>
</evidence>
<dbReference type="EMBL" id="CP099423">
    <property type="protein sequence ID" value="USW54155.1"/>
    <property type="molecule type" value="Genomic_DNA"/>
</dbReference>
<reference evidence="3" key="1">
    <citation type="submission" date="2022-06" db="EMBL/GenBank/DDBJ databases">
        <title>Complete genome sequences of two strains of the flax pathogen Septoria linicola.</title>
        <authorList>
            <person name="Lapalu N."/>
            <person name="Simon A."/>
            <person name="Demenou B."/>
            <person name="Paumier D."/>
            <person name="Guillot M.-P."/>
            <person name="Gout L."/>
            <person name="Valade R."/>
        </authorList>
    </citation>
    <scope>NUCLEOTIDE SEQUENCE</scope>
    <source>
        <strain evidence="3">SE15195</strain>
    </source>
</reference>
<evidence type="ECO:0000256" key="2">
    <source>
        <dbReference type="SAM" id="MobiDB-lite"/>
    </source>
</evidence>
<proteinExistence type="predicted"/>
<keyword evidence="1" id="KW-0175">Coiled coil</keyword>
<feature type="compositionally biased region" description="Polar residues" evidence="2">
    <location>
        <begin position="457"/>
        <end position="469"/>
    </location>
</feature>
<gene>
    <name evidence="3" type="ORF">Slin15195_G074740</name>
</gene>
<keyword evidence="4" id="KW-1185">Reference proteome</keyword>
<sequence length="515" mass="57634">MADPARAASGYWRKAQQLIKSLYLQEKYRPCIQICRDVLKATANNEDAHPLQDAYVNFYLGLCHNEIARIMHHNSVAKLPAYDDAEKHYLEALTALPTAKDARALCMRRYGECEDPFIQQQGSEDLPASPSITEDDYFDRRCSRASSLMLSSPPRYPDAEYIPHSPPVSSPTRTTSEFEDLESHQSFSELMTPHRVQRDWTSCNQCTPSQRLTTREVSRASLSEISPHTTALSREASRMSLIDAPVMQRQPAHISGLMRPFRMGSPATQVQDPPQMPYSAGFHRPKLPALAIRAQPDVRMSAPQLGNYNYGRRSSDLVSPVSPVSVNSGGSRRSSVSPVSPLGSDGLNERYSDTSTVSAVTPRTPPHMKHYSTPAMGFTAASAPPKEYLDEGMFARVTDHLTAMRAQLETHMNAVQQAKEQIHRAQALQQLSRPLSITSKNGFGGILSKSARASGGPTRQKSLQKSRSFWSFAPEDQKARKKKERIEAGRERKWKKDRFDPSKYRELCEQALAEL</sequence>